<feature type="region of interest" description="Disordered" evidence="1">
    <location>
        <begin position="431"/>
        <end position="459"/>
    </location>
</feature>
<dbReference type="SUPFAM" id="SSF54695">
    <property type="entry name" value="POZ domain"/>
    <property type="match status" value="1"/>
</dbReference>
<dbReference type="Proteomes" id="UP000218811">
    <property type="component" value="Unassembled WGS sequence"/>
</dbReference>
<proteinExistence type="predicted"/>
<sequence>MDATEYQENTTNRLEWTVRGLKNLFESSKGDAKSKVTKSAKFGDSRWQILFYANSGTPNAEGQPCVSLYLSCEPTDEEKANAVDGKWVREGTYSFEFALHSPSKIITFTRREAHDHSFSYKTQNWGWAQFARRELVYYLQHSVKQQDAFIITCSITSTMAAVAPPLTNPRRSVPKDLMDTMGDLLNDPLYSDVEFVVPGRGKNSGMKRIYASRRVLRRVEYFDMMFRSGFQEAFTTPQPLPNMNASAPTDATMSQDMQSECGHNDDSDDEDEDEMALLPDNDGDIVKRTSEVTESTQQSLNETLARTPSVETLASSASWQPLPGLAQLRNDDNDDTQSAAEGQRNVRAKLSHPSSPRSIEAALGQQTDTVQEVTANPEPAVPGPKKVRIVMHDVAYTTFLAVLYYIYTDTMAFAPLSSSFLASSANASLPNETASSSPMAASEGPTYNQRPAMQQSDSSVSIAPRSRREWLVQWASVNGPGKPRPCSAKAVYRFADRLDLQELKERAFGFIVKSLTVDNVTYEVFSSFSAAFEEVRKVQVRYFLDNWIAIRGSDAMRDVWRQIRLGRHPGFEEVWPVIAQNLEFKAPAETSGGDGRDRRAS</sequence>
<dbReference type="PROSITE" id="PS50144">
    <property type="entry name" value="MATH"/>
    <property type="match status" value="1"/>
</dbReference>
<feature type="compositionally biased region" description="Polar residues" evidence="1">
    <location>
        <begin position="292"/>
        <end position="319"/>
    </location>
</feature>
<dbReference type="SUPFAM" id="SSF49599">
    <property type="entry name" value="TRAF domain-like"/>
    <property type="match status" value="1"/>
</dbReference>
<feature type="compositionally biased region" description="Polar residues" evidence="1">
    <location>
        <begin position="432"/>
        <end position="459"/>
    </location>
</feature>
<dbReference type="STRING" id="742152.A0A2H3JCZ1"/>
<accession>A0A2H3JCZ1</accession>
<name>A0A2H3JCZ1_WOLCO</name>
<dbReference type="Gene3D" id="3.30.710.10">
    <property type="entry name" value="Potassium Channel Kv1.1, Chain A"/>
    <property type="match status" value="2"/>
</dbReference>
<feature type="region of interest" description="Disordered" evidence="1">
    <location>
        <begin position="234"/>
        <end position="358"/>
    </location>
</feature>
<evidence type="ECO:0000256" key="1">
    <source>
        <dbReference type="SAM" id="MobiDB-lite"/>
    </source>
</evidence>
<protein>
    <recommendedName>
        <fullName evidence="2">MATH domain-containing protein</fullName>
    </recommendedName>
</protein>
<organism evidence="3 4">
    <name type="scientific">Wolfiporia cocos (strain MD-104)</name>
    <name type="common">Brown rot fungus</name>
    <dbReference type="NCBI Taxonomy" id="742152"/>
    <lineage>
        <taxon>Eukaryota</taxon>
        <taxon>Fungi</taxon>
        <taxon>Dikarya</taxon>
        <taxon>Basidiomycota</taxon>
        <taxon>Agaricomycotina</taxon>
        <taxon>Agaricomycetes</taxon>
        <taxon>Polyporales</taxon>
        <taxon>Phaeolaceae</taxon>
        <taxon>Wolfiporia</taxon>
    </lineage>
</organism>
<feature type="compositionally biased region" description="Acidic residues" evidence="1">
    <location>
        <begin position="266"/>
        <end position="275"/>
    </location>
</feature>
<evidence type="ECO:0000259" key="2">
    <source>
        <dbReference type="PROSITE" id="PS50144"/>
    </source>
</evidence>
<dbReference type="CDD" id="cd00121">
    <property type="entry name" value="MATH"/>
    <property type="match status" value="1"/>
</dbReference>
<dbReference type="Pfam" id="PF00917">
    <property type="entry name" value="MATH"/>
    <property type="match status" value="1"/>
</dbReference>
<dbReference type="PANTHER" id="PTHR24413">
    <property type="entry name" value="SPECKLE-TYPE POZ PROTEIN"/>
    <property type="match status" value="1"/>
</dbReference>
<dbReference type="InterPro" id="IPR008974">
    <property type="entry name" value="TRAF-like"/>
</dbReference>
<feature type="domain" description="MATH" evidence="2">
    <location>
        <begin position="11"/>
        <end position="155"/>
    </location>
</feature>
<keyword evidence="4" id="KW-1185">Reference proteome</keyword>
<dbReference type="InterPro" id="IPR002083">
    <property type="entry name" value="MATH/TRAF_dom"/>
</dbReference>
<dbReference type="OMA" id="EAHNHSF"/>
<feature type="compositionally biased region" description="Polar residues" evidence="1">
    <location>
        <begin position="234"/>
        <end position="258"/>
    </location>
</feature>
<gene>
    <name evidence="3" type="ORF">WOLCODRAFT_136485</name>
</gene>
<evidence type="ECO:0000313" key="4">
    <source>
        <dbReference type="Proteomes" id="UP000218811"/>
    </source>
</evidence>
<dbReference type="EMBL" id="KB468053">
    <property type="protein sequence ID" value="PCH39751.1"/>
    <property type="molecule type" value="Genomic_DNA"/>
</dbReference>
<dbReference type="Gene3D" id="2.60.210.10">
    <property type="entry name" value="Apoptosis, Tumor Necrosis Factor Receptor Associated Protein 2, Chain A"/>
    <property type="match status" value="1"/>
</dbReference>
<dbReference type="AlphaFoldDB" id="A0A2H3JCZ1"/>
<dbReference type="InterPro" id="IPR011333">
    <property type="entry name" value="SKP1/BTB/POZ_sf"/>
</dbReference>
<dbReference type="OrthoDB" id="6359816at2759"/>
<reference evidence="3 4" key="1">
    <citation type="journal article" date="2012" name="Science">
        <title>The Paleozoic origin of enzymatic lignin decomposition reconstructed from 31 fungal genomes.</title>
        <authorList>
            <person name="Floudas D."/>
            <person name="Binder M."/>
            <person name="Riley R."/>
            <person name="Barry K."/>
            <person name="Blanchette R.A."/>
            <person name="Henrissat B."/>
            <person name="Martinez A.T."/>
            <person name="Otillar R."/>
            <person name="Spatafora J.W."/>
            <person name="Yadav J.S."/>
            <person name="Aerts A."/>
            <person name="Benoit I."/>
            <person name="Boyd A."/>
            <person name="Carlson A."/>
            <person name="Copeland A."/>
            <person name="Coutinho P.M."/>
            <person name="de Vries R.P."/>
            <person name="Ferreira P."/>
            <person name="Findley K."/>
            <person name="Foster B."/>
            <person name="Gaskell J."/>
            <person name="Glotzer D."/>
            <person name="Gorecki P."/>
            <person name="Heitman J."/>
            <person name="Hesse C."/>
            <person name="Hori C."/>
            <person name="Igarashi K."/>
            <person name="Jurgens J.A."/>
            <person name="Kallen N."/>
            <person name="Kersten P."/>
            <person name="Kohler A."/>
            <person name="Kuees U."/>
            <person name="Kumar T.K.A."/>
            <person name="Kuo A."/>
            <person name="LaButti K."/>
            <person name="Larrondo L.F."/>
            <person name="Lindquist E."/>
            <person name="Ling A."/>
            <person name="Lombard V."/>
            <person name="Lucas S."/>
            <person name="Lundell T."/>
            <person name="Martin R."/>
            <person name="McLaughlin D.J."/>
            <person name="Morgenstern I."/>
            <person name="Morin E."/>
            <person name="Murat C."/>
            <person name="Nagy L.G."/>
            <person name="Nolan M."/>
            <person name="Ohm R.A."/>
            <person name="Patyshakuliyeva A."/>
            <person name="Rokas A."/>
            <person name="Ruiz-Duenas F.J."/>
            <person name="Sabat G."/>
            <person name="Salamov A."/>
            <person name="Samejima M."/>
            <person name="Schmutz J."/>
            <person name="Slot J.C."/>
            <person name="St John F."/>
            <person name="Stenlid J."/>
            <person name="Sun H."/>
            <person name="Sun S."/>
            <person name="Syed K."/>
            <person name="Tsang A."/>
            <person name="Wiebenga A."/>
            <person name="Young D."/>
            <person name="Pisabarro A."/>
            <person name="Eastwood D.C."/>
            <person name="Martin F."/>
            <person name="Cullen D."/>
            <person name="Grigoriev I.V."/>
            <person name="Hibbett D.S."/>
        </authorList>
    </citation>
    <scope>NUCLEOTIDE SEQUENCE [LARGE SCALE GENOMIC DNA]</scope>
    <source>
        <strain evidence="3 4">MD-104</strain>
    </source>
</reference>
<evidence type="ECO:0000313" key="3">
    <source>
        <dbReference type="EMBL" id="PCH39751.1"/>
    </source>
</evidence>